<name>A0A8S5UM55_9CAUD</name>
<accession>A0A8S5UM55</accession>
<evidence type="ECO:0000313" key="1">
    <source>
        <dbReference type="EMBL" id="DAF95560.1"/>
    </source>
</evidence>
<dbReference type="EMBL" id="BK016109">
    <property type="protein sequence ID" value="DAF95560.1"/>
    <property type="molecule type" value="Genomic_DNA"/>
</dbReference>
<protein>
    <submittedName>
        <fullName evidence="1">DnaG</fullName>
    </submittedName>
</protein>
<proteinExistence type="predicted"/>
<organism evidence="1">
    <name type="scientific">Myoviridae sp. ctCo31</name>
    <dbReference type="NCBI Taxonomy" id="2825053"/>
    <lineage>
        <taxon>Viruses</taxon>
        <taxon>Duplodnaviria</taxon>
        <taxon>Heunggongvirae</taxon>
        <taxon>Uroviricota</taxon>
        <taxon>Caudoviricetes</taxon>
    </lineage>
</organism>
<reference evidence="1" key="1">
    <citation type="journal article" date="2021" name="Proc. Natl. Acad. Sci. U.S.A.">
        <title>A Catalog of Tens of Thousands of Viruses from Human Metagenomes Reveals Hidden Associations with Chronic Diseases.</title>
        <authorList>
            <person name="Tisza M.J."/>
            <person name="Buck C.B."/>
        </authorList>
    </citation>
    <scope>NUCLEOTIDE SEQUENCE</scope>
    <source>
        <strain evidence="1">CtCo31</strain>
    </source>
</reference>
<sequence length="32" mass="3998">MSCFEMLSSVQRIYLGLKYFDPRMFFHYLLNF</sequence>